<feature type="domain" description="Cytochrome c" evidence="10">
    <location>
        <begin position="211"/>
        <end position="350"/>
    </location>
</feature>
<sequence>MSIGTCRMMMMTLPLALAADGSAADEKEQATLSLVGKEVFLDSTLSNPSGISCMSCHQPEAAFADPRAVSPGAVLGRNGRRNATSLMYAALIPNMDQEDMLEDDGSQNWVWQGGLFQDGSARTLHEQVQRPFFDHAEMNVGSEAELASKLRRASYAATLKTGLSEAEWGDDAKVANRAYRALVEFLKEPVFRPFDARIDDYLAGDGQALTMQEKRGLEVFKNKGKCADCHFLHATSWPEPLLSDFGYDNLGVPSRGDKDPGLGGHTLAGEEVGQFRAPSLRNVALTAPYFHNGSIASLREVIEFYNRRDLEPERWGPTDYPETVNKADLGNLGLSEEEVTDLTALMEAFTDRSLLRMRERGERFPELVAGTPASWKMRSYFPDWNHSAPPLPPHPPYRGQLLETKTLPTSQ</sequence>
<evidence type="ECO:0000256" key="1">
    <source>
        <dbReference type="ARBA" id="ARBA00004196"/>
    </source>
</evidence>
<evidence type="ECO:0000313" key="12">
    <source>
        <dbReference type="Proteomes" id="UP001165653"/>
    </source>
</evidence>
<dbReference type="PANTHER" id="PTHR30600:SF10">
    <property type="entry name" value="BLL6722 PROTEIN"/>
    <property type="match status" value="1"/>
</dbReference>
<evidence type="ECO:0000256" key="2">
    <source>
        <dbReference type="ARBA" id="ARBA00022617"/>
    </source>
</evidence>
<feature type="region of interest" description="Disordered" evidence="8">
    <location>
        <begin position="390"/>
        <end position="411"/>
    </location>
</feature>
<comment type="subcellular location">
    <subcellularLocation>
        <location evidence="1">Cell envelope</location>
    </subcellularLocation>
</comment>
<protein>
    <recommendedName>
        <fullName evidence="10">Cytochrome c domain-containing protein</fullName>
    </recommendedName>
</protein>
<evidence type="ECO:0000259" key="10">
    <source>
        <dbReference type="PROSITE" id="PS51007"/>
    </source>
</evidence>
<keyword evidence="3 7" id="KW-0479">Metal-binding</keyword>
<keyword evidence="2 7" id="KW-0349">Heme</keyword>
<accession>A0ABT3G529</accession>
<comment type="caution">
    <text evidence="11">The sequence shown here is derived from an EMBL/GenBank/DDBJ whole genome shotgun (WGS) entry which is preliminary data.</text>
</comment>
<dbReference type="InterPro" id="IPR004852">
    <property type="entry name" value="Di-haem_cyt_c_peroxidsae"/>
</dbReference>
<keyword evidence="6 7" id="KW-0408">Iron</keyword>
<name>A0ABT3G529_9BACT</name>
<dbReference type="InterPro" id="IPR051395">
    <property type="entry name" value="Cytochrome_c_Peroxidase/MauG"/>
</dbReference>
<evidence type="ECO:0000256" key="3">
    <source>
        <dbReference type="ARBA" id="ARBA00022723"/>
    </source>
</evidence>
<dbReference type="Pfam" id="PF21419">
    <property type="entry name" value="RoxA-like_Cyt-c"/>
    <property type="match status" value="1"/>
</dbReference>
<gene>
    <name evidence="11" type="ORF">OJ996_14335</name>
</gene>
<dbReference type="InterPro" id="IPR036909">
    <property type="entry name" value="Cyt_c-like_dom_sf"/>
</dbReference>
<dbReference type="InterPro" id="IPR009056">
    <property type="entry name" value="Cyt_c-like_dom"/>
</dbReference>
<dbReference type="Proteomes" id="UP001165653">
    <property type="component" value="Unassembled WGS sequence"/>
</dbReference>
<dbReference type="RefSeq" id="WP_264514297.1">
    <property type="nucleotide sequence ID" value="NZ_JAPDDR010000007.1"/>
</dbReference>
<evidence type="ECO:0000256" key="4">
    <source>
        <dbReference type="ARBA" id="ARBA00022729"/>
    </source>
</evidence>
<keyword evidence="5" id="KW-0560">Oxidoreductase</keyword>
<reference evidence="11" key="1">
    <citation type="submission" date="2022-10" db="EMBL/GenBank/DDBJ databases">
        <title>Luteolibacter sp. GHJ8, whole genome shotgun sequencing project.</title>
        <authorList>
            <person name="Zhao G."/>
            <person name="Shen L."/>
        </authorList>
    </citation>
    <scope>NUCLEOTIDE SEQUENCE</scope>
    <source>
        <strain evidence="11">GHJ8</strain>
    </source>
</reference>
<evidence type="ECO:0000256" key="8">
    <source>
        <dbReference type="SAM" id="MobiDB-lite"/>
    </source>
</evidence>
<evidence type="ECO:0000256" key="9">
    <source>
        <dbReference type="SAM" id="SignalP"/>
    </source>
</evidence>
<proteinExistence type="predicted"/>
<evidence type="ECO:0000256" key="7">
    <source>
        <dbReference type="PROSITE-ProRule" id="PRU00433"/>
    </source>
</evidence>
<dbReference type="SUPFAM" id="SSF46626">
    <property type="entry name" value="Cytochrome c"/>
    <property type="match status" value="2"/>
</dbReference>
<organism evidence="11 12">
    <name type="scientific">Luteolibacter rhizosphaerae</name>
    <dbReference type="NCBI Taxonomy" id="2989719"/>
    <lineage>
        <taxon>Bacteria</taxon>
        <taxon>Pseudomonadati</taxon>
        <taxon>Verrucomicrobiota</taxon>
        <taxon>Verrucomicrobiia</taxon>
        <taxon>Verrucomicrobiales</taxon>
        <taxon>Verrucomicrobiaceae</taxon>
        <taxon>Luteolibacter</taxon>
    </lineage>
</organism>
<evidence type="ECO:0000256" key="5">
    <source>
        <dbReference type="ARBA" id="ARBA00023002"/>
    </source>
</evidence>
<evidence type="ECO:0000256" key="6">
    <source>
        <dbReference type="ARBA" id="ARBA00023004"/>
    </source>
</evidence>
<keyword evidence="12" id="KW-1185">Reference proteome</keyword>
<evidence type="ECO:0000313" key="11">
    <source>
        <dbReference type="EMBL" id="MCW1914762.1"/>
    </source>
</evidence>
<dbReference type="PROSITE" id="PS51007">
    <property type="entry name" value="CYTC"/>
    <property type="match status" value="1"/>
</dbReference>
<feature type="signal peptide" evidence="9">
    <location>
        <begin position="1"/>
        <end position="18"/>
    </location>
</feature>
<dbReference type="PANTHER" id="PTHR30600">
    <property type="entry name" value="CYTOCHROME C PEROXIDASE-RELATED"/>
    <property type="match status" value="1"/>
</dbReference>
<feature type="chain" id="PRO_5047490694" description="Cytochrome c domain-containing protein" evidence="9">
    <location>
        <begin position="19"/>
        <end position="411"/>
    </location>
</feature>
<keyword evidence="4 9" id="KW-0732">Signal</keyword>
<dbReference type="Pfam" id="PF03150">
    <property type="entry name" value="CCP_MauG"/>
    <property type="match status" value="1"/>
</dbReference>
<dbReference type="EMBL" id="JAPDDR010000007">
    <property type="protein sequence ID" value="MCW1914762.1"/>
    <property type="molecule type" value="Genomic_DNA"/>
</dbReference>
<dbReference type="Gene3D" id="1.10.760.10">
    <property type="entry name" value="Cytochrome c-like domain"/>
    <property type="match status" value="2"/>
</dbReference>